<organism evidence="1 2">
    <name type="scientific">Madurella mycetomatis</name>
    <dbReference type="NCBI Taxonomy" id="100816"/>
    <lineage>
        <taxon>Eukaryota</taxon>
        <taxon>Fungi</taxon>
        <taxon>Dikarya</taxon>
        <taxon>Ascomycota</taxon>
        <taxon>Pezizomycotina</taxon>
        <taxon>Sordariomycetes</taxon>
        <taxon>Sordariomycetidae</taxon>
        <taxon>Sordariales</taxon>
        <taxon>Sordariales incertae sedis</taxon>
        <taxon>Madurella</taxon>
    </lineage>
</organism>
<dbReference type="AlphaFoldDB" id="A0A175W0Z9"/>
<dbReference type="STRING" id="100816.A0A175W0Z9"/>
<dbReference type="OrthoDB" id="4584121at2759"/>
<dbReference type="VEuPathDB" id="FungiDB:MMYC01_206072"/>
<dbReference type="Proteomes" id="UP000078237">
    <property type="component" value="Unassembled WGS sequence"/>
</dbReference>
<dbReference type="Gene3D" id="3.30.710.10">
    <property type="entry name" value="Potassium Channel Kv1.1, Chain A"/>
    <property type="match status" value="1"/>
</dbReference>
<comment type="caution">
    <text evidence="1">The sequence shown here is derived from an EMBL/GenBank/DDBJ whole genome shotgun (WGS) entry which is preliminary data.</text>
</comment>
<dbReference type="CDD" id="cd18186">
    <property type="entry name" value="BTB_POZ_ZBTB_KLHL-like"/>
    <property type="match status" value="1"/>
</dbReference>
<dbReference type="InterPro" id="IPR011333">
    <property type="entry name" value="SKP1/BTB/POZ_sf"/>
</dbReference>
<evidence type="ECO:0000313" key="2">
    <source>
        <dbReference type="Proteomes" id="UP000078237"/>
    </source>
</evidence>
<dbReference type="EMBL" id="LCTW02000162">
    <property type="protein sequence ID" value="KXX77398.1"/>
    <property type="molecule type" value="Genomic_DNA"/>
</dbReference>
<evidence type="ECO:0000313" key="1">
    <source>
        <dbReference type="EMBL" id="KXX77398.1"/>
    </source>
</evidence>
<sequence length="363" mass="40405">MYDYTVDPEGDVILTLSNPNVPFAIWSEDKPLVNGPPAVPVTFRVSSRHLILASPVFKAALTGGWKEGIKAQNGCLKIGAEGWDVDAMLIAMNIIHCRMNRVPFVLDLEMVAKLAVLVDYYQLHDAFYSHKMHWISALKNSFPRSLGRELMLWMCIAWVFDDGEIFTDATHIALQCHTGYLQTLGLPIPSTAIGMSGLPITVVNLGRKVVNLGRKVELRRSVAIAALVGALHELMEALLDNSRGCSFECRSILLGALRKQLHGLKVLHPEVEPPFQGCSLEEAVKRVEGIKDPVWCSSRALSSNLGWDGRRNSSSSHYYNQSCRLHSCSLKKMIEPHLHQTKDAMTGLNLSQFKKTEEECTLQ</sequence>
<reference evidence="1 2" key="1">
    <citation type="journal article" date="2016" name="Genome Announc.">
        <title>Genome Sequence of Madurella mycetomatis mm55, Isolated from a Human Mycetoma Case in Sudan.</title>
        <authorList>
            <person name="Smit S."/>
            <person name="Derks M.F."/>
            <person name="Bervoets S."/>
            <person name="Fahal A."/>
            <person name="van Leeuwen W."/>
            <person name="van Belkum A."/>
            <person name="van de Sande W.W."/>
        </authorList>
    </citation>
    <scope>NUCLEOTIDE SEQUENCE [LARGE SCALE GENOMIC DNA]</scope>
    <source>
        <strain evidence="2">mm55</strain>
    </source>
</reference>
<gene>
    <name evidence="1" type="ORF">MMYC01_206072</name>
</gene>
<evidence type="ECO:0008006" key="3">
    <source>
        <dbReference type="Google" id="ProtNLM"/>
    </source>
</evidence>
<accession>A0A175W0Z9</accession>
<name>A0A175W0Z9_9PEZI</name>
<protein>
    <recommendedName>
        <fullName evidence="3">BTB domain-containing protein</fullName>
    </recommendedName>
</protein>
<keyword evidence="2" id="KW-1185">Reference proteome</keyword>
<proteinExistence type="predicted"/>